<dbReference type="InterPro" id="IPR036388">
    <property type="entry name" value="WH-like_DNA-bd_sf"/>
</dbReference>
<protein>
    <submittedName>
        <fullName evidence="3">Metalloregulator ArsR/SmtB family transcription factor</fullName>
    </submittedName>
</protein>
<evidence type="ECO:0000259" key="2">
    <source>
        <dbReference type="PROSITE" id="PS50987"/>
    </source>
</evidence>
<dbReference type="Pfam" id="PF12840">
    <property type="entry name" value="HTH_20"/>
    <property type="match status" value="1"/>
</dbReference>
<sequence>MATSTCRSPRAGGGSPRSRATVNQIVNDPFKALAHPIRRGIVERLAEGPATVGEATAGFGVSKPAISKHLKVLEETGVVTRVVEGRTHRLSLEPEVLSVAADWMDQQRALWERFFDVVDEYLSEKEST</sequence>
<dbReference type="InterPro" id="IPR011991">
    <property type="entry name" value="ArsR-like_HTH"/>
</dbReference>
<dbReference type="PRINTS" id="PR00778">
    <property type="entry name" value="HTHARSR"/>
</dbReference>
<evidence type="ECO:0000313" key="4">
    <source>
        <dbReference type="Proteomes" id="UP001058860"/>
    </source>
</evidence>
<gene>
    <name evidence="3" type="ORF">LRS13_02460</name>
</gene>
<dbReference type="SMART" id="SM00418">
    <property type="entry name" value="HTH_ARSR"/>
    <property type="match status" value="1"/>
</dbReference>
<dbReference type="PANTHER" id="PTHR38600:SF2">
    <property type="entry name" value="SLL0088 PROTEIN"/>
    <property type="match status" value="1"/>
</dbReference>
<dbReference type="InterPro" id="IPR036390">
    <property type="entry name" value="WH_DNA-bd_sf"/>
</dbReference>
<dbReference type="PROSITE" id="PS50987">
    <property type="entry name" value="HTH_ARSR_2"/>
    <property type="match status" value="1"/>
</dbReference>
<dbReference type="NCBIfam" id="NF033788">
    <property type="entry name" value="HTH_metalloreg"/>
    <property type="match status" value="1"/>
</dbReference>
<dbReference type="Proteomes" id="UP001058860">
    <property type="component" value="Chromosome"/>
</dbReference>
<feature type="domain" description="HTH arsR-type" evidence="2">
    <location>
        <begin position="18"/>
        <end position="111"/>
    </location>
</feature>
<organism evidence="3 4">
    <name type="scientific">Svornostia abyssi</name>
    <dbReference type="NCBI Taxonomy" id="2898438"/>
    <lineage>
        <taxon>Bacteria</taxon>
        <taxon>Bacillati</taxon>
        <taxon>Actinomycetota</taxon>
        <taxon>Thermoleophilia</taxon>
        <taxon>Solirubrobacterales</taxon>
        <taxon>Baekduiaceae</taxon>
        <taxon>Svornostia</taxon>
    </lineage>
</organism>
<dbReference type="RefSeq" id="WP_353864901.1">
    <property type="nucleotide sequence ID" value="NZ_CP088295.1"/>
</dbReference>
<evidence type="ECO:0000256" key="1">
    <source>
        <dbReference type="SAM" id="MobiDB-lite"/>
    </source>
</evidence>
<name>A0ABY5PIH7_9ACTN</name>
<dbReference type="EMBL" id="CP088295">
    <property type="protein sequence ID" value="UUY04414.1"/>
    <property type="molecule type" value="Genomic_DNA"/>
</dbReference>
<dbReference type="CDD" id="cd00090">
    <property type="entry name" value="HTH_ARSR"/>
    <property type="match status" value="1"/>
</dbReference>
<dbReference type="PANTHER" id="PTHR38600">
    <property type="entry name" value="TRANSCRIPTIONAL REGULATORY PROTEIN"/>
    <property type="match status" value="1"/>
</dbReference>
<evidence type="ECO:0000313" key="3">
    <source>
        <dbReference type="EMBL" id="UUY04414.1"/>
    </source>
</evidence>
<dbReference type="InterPro" id="IPR001845">
    <property type="entry name" value="HTH_ArsR_DNA-bd_dom"/>
</dbReference>
<accession>A0ABY5PIH7</accession>
<proteinExistence type="predicted"/>
<reference evidence="4" key="1">
    <citation type="submission" date="2021-11" db="EMBL/GenBank/DDBJ databases">
        <title>Cultivation dependent microbiological survey of springs from the worlds oldest radium mine currently devoted to the extraction of radon-saturated water.</title>
        <authorList>
            <person name="Kapinusova G."/>
            <person name="Smrhova T."/>
            <person name="Strejcek M."/>
            <person name="Suman J."/>
            <person name="Jani K."/>
            <person name="Pajer P."/>
            <person name="Uhlik O."/>
        </authorList>
    </citation>
    <scope>NUCLEOTIDE SEQUENCE [LARGE SCALE GENOMIC DNA]</scope>
    <source>
        <strain evidence="4">J379</strain>
    </source>
</reference>
<dbReference type="Gene3D" id="1.10.10.10">
    <property type="entry name" value="Winged helix-like DNA-binding domain superfamily/Winged helix DNA-binding domain"/>
    <property type="match status" value="1"/>
</dbReference>
<dbReference type="SUPFAM" id="SSF46785">
    <property type="entry name" value="Winged helix' DNA-binding domain"/>
    <property type="match status" value="1"/>
</dbReference>
<keyword evidence="4" id="KW-1185">Reference proteome</keyword>
<feature type="region of interest" description="Disordered" evidence="1">
    <location>
        <begin position="1"/>
        <end position="20"/>
    </location>
</feature>